<name>A0A3B0YE68_9ZZZZ</name>
<evidence type="ECO:0008006" key="2">
    <source>
        <dbReference type="Google" id="ProtNLM"/>
    </source>
</evidence>
<gene>
    <name evidence="1" type="ORF">MNBD_GAMMA10-3275</name>
</gene>
<reference evidence="1" key="1">
    <citation type="submission" date="2018-06" db="EMBL/GenBank/DDBJ databases">
        <authorList>
            <person name="Zhirakovskaya E."/>
        </authorList>
    </citation>
    <scope>NUCLEOTIDE SEQUENCE</scope>
</reference>
<proteinExistence type="predicted"/>
<accession>A0A3B0YE68</accession>
<dbReference type="PROSITE" id="PS51257">
    <property type="entry name" value="PROKAR_LIPOPROTEIN"/>
    <property type="match status" value="1"/>
</dbReference>
<sequence>MKKHTPVPDPYFYLSILLLILSLGGCAGTPPENDEGGISGTGHGENCDDLKQKIKEGCRIRDF</sequence>
<evidence type="ECO:0000313" key="1">
    <source>
        <dbReference type="EMBL" id="VAW66626.1"/>
    </source>
</evidence>
<dbReference type="EMBL" id="UOFJ01000227">
    <property type="protein sequence ID" value="VAW66626.1"/>
    <property type="molecule type" value="Genomic_DNA"/>
</dbReference>
<protein>
    <recommendedName>
        <fullName evidence="2">Lipoprotein</fullName>
    </recommendedName>
</protein>
<organism evidence="1">
    <name type="scientific">hydrothermal vent metagenome</name>
    <dbReference type="NCBI Taxonomy" id="652676"/>
    <lineage>
        <taxon>unclassified sequences</taxon>
        <taxon>metagenomes</taxon>
        <taxon>ecological metagenomes</taxon>
    </lineage>
</organism>
<dbReference type="AlphaFoldDB" id="A0A3B0YE68"/>